<accession>A0ABW3RRK7</accession>
<sequence length="58" mass="6927">MTHDTAALNRRSEMLKIRIGKMIARENQYGLGDQESHLLQRFIRELHQTEHERKSSHQ</sequence>
<dbReference type="Proteomes" id="UP001597262">
    <property type="component" value="Unassembled WGS sequence"/>
</dbReference>
<comment type="caution">
    <text evidence="1">The sequence shown here is derived from an EMBL/GenBank/DDBJ whole genome shotgun (WGS) entry which is preliminary data.</text>
</comment>
<dbReference type="RefSeq" id="WP_379316080.1">
    <property type="nucleotide sequence ID" value="NZ_JBHTLM010000001.1"/>
</dbReference>
<proteinExistence type="predicted"/>
<reference evidence="2" key="1">
    <citation type="journal article" date="2019" name="Int. J. Syst. Evol. Microbiol.">
        <title>The Global Catalogue of Microorganisms (GCM) 10K type strain sequencing project: providing services to taxonomists for standard genome sequencing and annotation.</title>
        <authorList>
            <consortium name="The Broad Institute Genomics Platform"/>
            <consortium name="The Broad Institute Genome Sequencing Center for Infectious Disease"/>
            <person name="Wu L."/>
            <person name="Ma J."/>
        </authorList>
    </citation>
    <scope>NUCLEOTIDE SEQUENCE [LARGE SCALE GENOMIC DNA]</scope>
    <source>
        <strain evidence="2">CCUG 59189</strain>
    </source>
</reference>
<dbReference type="EMBL" id="JBHTLM010000001">
    <property type="protein sequence ID" value="MFD1175087.1"/>
    <property type="molecule type" value="Genomic_DNA"/>
</dbReference>
<gene>
    <name evidence="1" type="ORF">ACFQ3W_02025</name>
</gene>
<keyword evidence="2" id="KW-1185">Reference proteome</keyword>
<protein>
    <recommendedName>
        <fullName evidence="3">Aspartyl-phosphate phosphatase Spo0E family protein</fullName>
    </recommendedName>
</protein>
<organism evidence="1 2">
    <name type="scientific">Paenibacillus puldeungensis</name>
    <dbReference type="NCBI Taxonomy" id="696536"/>
    <lineage>
        <taxon>Bacteria</taxon>
        <taxon>Bacillati</taxon>
        <taxon>Bacillota</taxon>
        <taxon>Bacilli</taxon>
        <taxon>Bacillales</taxon>
        <taxon>Paenibacillaceae</taxon>
        <taxon>Paenibacillus</taxon>
    </lineage>
</organism>
<name>A0ABW3RRK7_9BACL</name>
<evidence type="ECO:0008006" key="3">
    <source>
        <dbReference type="Google" id="ProtNLM"/>
    </source>
</evidence>
<evidence type="ECO:0000313" key="1">
    <source>
        <dbReference type="EMBL" id="MFD1175087.1"/>
    </source>
</evidence>
<evidence type="ECO:0000313" key="2">
    <source>
        <dbReference type="Proteomes" id="UP001597262"/>
    </source>
</evidence>